<reference evidence="2 3" key="1">
    <citation type="journal article" date="2011" name="Science">
        <title>The ecoresponsive genome of Daphnia pulex.</title>
        <authorList>
            <person name="Colbourne J.K."/>
            <person name="Pfrender M.E."/>
            <person name="Gilbert D."/>
            <person name="Thomas W.K."/>
            <person name="Tucker A."/>
            <person name="Oakley T.H."/>
            <person name="Tokishita S."/>
            <person name="Aerts A."/>
            <person name="Arnold G.J."/>
            <person name="Basu M.K."/>
            <person name="Bauer D.J."/>
            <person name="Caceres C.E."/>
            <person name="Carmel L."/>
            <person name="Casola C."/>
            <person name="Choi J.H."/>
            <person name="Detter J.C."/>
            <person name="Dong Q."/>
            <person name="Dusheyko S."/>
            <person name="Eads B.D."/>
            <person name="Frohlich T."/>
            <person name="Geiler-Samerotte K.A."/>
            <person name="Gerlach D."/>
            <person name="Hatcher P."/>
            <person name="Jogdeo S."/>
            <person name="Krijgsveld J."/>
            <person name="Kriventseva E.V."/>
            <person name="Kultz D."/>
            <person name="Laforsch C."/>
            <person name="Lindquist E."/>
            <person name="Lopez J."/>
            <person name="Manak J.R."/>
            <person name="Muller J."/>
            <person name="Pangilinan J."/>
            <person name="Patwardhan R.P."/>
            <person name="Pitluck S."/>
            <person name="Pritham E.J."/>
            <person name="Rechtsteiner A."/>
            <person name="Rho M."/>
            <person name="Rogozin I.B."/>
            <person name="Sakarya O."/>
            <person name="Salamov A."/>
            <person name="Schaack S."/>
            <person name="Shapiro H."/>
            <person name="Shiga Y."/>
            <person name="Skalitzky C."/>
            <person name="Smith Z."/>
            <person name="Souvorov A."/>
            <person name="Sung W."/>
            <person name="Tang Z."/>
            <person name="Tsuchiya D."/>
            <person name="Tu H."/>
            <person name="Vos H."/>
            <person name="Wang M."/>
            <person name="Wolf Y.I."/>
            <person name="Yamagata H."/>
            <person name="Yamada T."/>
            <person name="Ye Y."/>
            <person name="Shaw J.R."/>
            <person name="Andrews J."/>
            <person name="Crease T.J."/>
            <person name="Tang H."/>
            <person name="Lucas S.M."/>
            <person name="Robertson H.M."/>
            <person name="Bork P."/>
            <person name="Koonin E.V."/>
            <person name="Zdobnov E.M."/>
            <person name="Grigoriev I.V."/>
            <person name="Lynch M."/>
            <person name="Boore J.L."/>
        </authorList>
    </citation>
    <scope>NUCLEOTIDE SEQUENCE [LARGE SCALE GENOMIC DNA]</scope>
</reference>
<dbReference type="EMBL" id="GL732524">
    <property type="protein sequence ID" value="EFX89841.1"/>
    <property type="molecule type" value="Genomic_DNA"/>
</dbReference>
<proteinExistence type="predicted"/>
<feature type="region of interest" description="Disordered" evidence="1">
    <location>
        <begin position="19"/>
        <end position="42"/>
    </location>
</feature>
<organism evidence="2 3">
    <name type="scientific">Daphnia pulex</name>
    <name type="common">Water flea</name>
    <dbReference type="NCBI Taxonomy" id="6669"/>
    <lineage>
        <taxon>Eukaryota</taxon>
        <taxon>Metazoa</taxon>
        <taxon>Ecdysozoa</taxon>
        <taxon>Arthropoda</taxon>
        <taxon>Crustacea</taxon>
        <taxon>Branchiopoda</taxon>
        <taxon>Diplostraca</taxon>
        <taxon>Cladocera</taxon>
        <taxon>Anomopoda</taxon>
        <taxon>Daphniidae</taxon>
        <taxon>Daphnia</taxon>
    </lineage>
</organism>
<evidence type="ECO:0000256" key="1">
    <source>
        <dbReference type="SAM" id="MobiDB-lite"/>
    </source>
</evidence>
<keyword evidence="3" id="KW-1185">Reference proteome</keyword>
<protein>
    <submittedName>
        <fullName evidence="2">Uncharacterized protein</fullName>
    </submittedName>
</protein>
<feature type="compositionally biased region" description="Basic residues" evidence="1">
    <location>
        <begin position="27"/>
        <end position="42"/>
    </location>
</feature>
<name>E9FSF4_DAPPU</name>
<dbReference type="AlphaFoldDB" id="E9FSF4"/>
<gene>
    <name evidence="2" type="ORF">DAPPUDRAFT_232814</name>
</gene>
<dbReference type="Proteomes" id="UP000000305">
    <property type="component" value="Unassembled WGS sequence"/>
</dbReference>
<dbReference type="InParanoid" id="E9FSF4"/>
<dbReference type="KEGG" id="dpx:DAPPUDRAFT_232814"/>
<sequence length="223" mass="24835">MTTLTDVLIFSFLKTSSQVTQGNGQKTNKKTPNKSKVTKRGSRWPLLRSDRALRASLPEGNAKKKRQVTWEEQQHRARQRSHQLLLLMGGGGVADVIALPLSSVQGGSRKGPSPAFQFSRFVCTLQRQSKNQTRVGMIVSRLARTIGSVARYRNLVPATTYRMNCFDANILELNTKLHNPALIGANVLNLTEKVELKSRRQRVTTSTVCFTFAFGHPDLLASQ</sequence>
<dbReference type="HOGENOM" id="CLU_1241231_0_0_1"/>
<evidence type="ECO:0000313" key="3">
    <source>
        <dbReference type="Proteomes" id="UP000000305"/>
    </source>
</evidence>
<evidence type="ECO:0000313" key="2">
    <source>
        <dbReference type="EMBL" id="EFX89841.1"/>
    </source>
</evidence>
<accession>E9FSF4</accession>